<accession>A0A0D8HLF2</accession>
<keyword evidence="2" id="KW-1185">Reference proteome</keyword>
<organism evidence="1 2">
    <name type="scientific">Acidithrix ferrooxidans</name>
    <dbReference type="NCBI Taxonomy" id="1280514"/>
    <lineage>
        <taxon>Bacteria</taxon>
        <taxon>Bacillati</taxon>
        <taxon>Actinomycetota</taxon>
        <taxon>Acidimicrobiia</taxon>
        <taxon>Acidimicrobiales</taxon>
        <taxon>Acidimicrobiaceae</taxon>
        <taxon>Acidithrix</taxon>
    </lineage>
</organism>
<reference evidence="1 2" key="1">
    <citation type="submission" date="2015-01" db="EMBL/GenBank/DDBJ databases">
        <title>Draft genome of the acidophilic iron oxidizer Acidithrix ferrooxidans strain Py-F3.</title>
        <authorList>
            <person name="Poehlein A."/>
            <person name="Eisen S."/>
            <person name="Schloemann M."/>
            <person name="Johnson B.D."/>
            <person name="Daniel R."/>
            <person name="Muehling M."/>
        </authorList>
    </citation>
    <scope>NUCLEOTIDE SEQUENCE [LARGE SCALE GENOMIC DNA]</scope>
    <source>
        <strain evidence="1 2">Py-F3</strain>
    </source>
</reference>
<gene>
    <name evidence="1" type="ORF">AXFE_11830</name>
</gene>
<sequence>MEMKILVEIFRAKGRPDTKIADLLTPSATIWELIMVDVFLS</sequence>
<dbReference type="AlphaFoldDB" id="A0A0D8HLF2"/>
<comment type="caution">
    <text evidence="1">The sequence shown here is derived from an EMBL/GenBank/DDBJ whole genome shotgun (WGS) entry which is preliminary data.</text>
</comment>
<evidence type="ECO:0000313" key="2">
    <source>
        <dbReference type="Proteomes" id="UP000032360"/>
    </source>
</evidence>
<dbReference type="Proteomes" id="UP000032360">
    <property type="component" value="Unassembled WGS sequence"/>
</dbReference>
<evidence type="ECO:0000313" key="1">
    <source>
        <dbReference type="EMBL" id="KJF17901.1"/>
    </source>
</evidence>
<proteinExistence type="predicted"/>
<protein>
    <submittedName>
        <fullName evidence="1">Uncharacterized protein</fullName>
    </submittedName>
</protein>
<dbReference type="EMBL" id="JXYS01000027">
    <property type="protein sequence ID" value="KJF17901.1"/>
    <property type="molecule type" value="Genomic_DNA"/>
</dbReference>
<name>A0A0D8HLF2_9ACTN</name>